<evidence type="ECO:0000256" key="3">
    <source>
        <dbReference type="ARBA" id="ARBA00022485"/>
    </source>
</evidence>
<organism evidence="11 12">
    <name type="scientific">Undibacterium jejuense</name>
    <dbReference type="NCBI Taxonomy" id="1344949"/>
    <lineage>
        <taxon>Bacteria</taxon>
        <taxon>Pseudomonadati</taxon>
        <taxon>Pseudomonadota</taxon>
        <taxon>Betaproteobacteria</taxon>
        <taxon>Burkholderiales</taxon>
        <taxon>Oxalobacteraceae</taxon>
        <taxon>Undibacterium</taxon>
    </lineage>
</organism>
<dbReference type="InterPro" id="IPR036895">
    <property type="entry name" value="Uracil-DNA_glycosylase-like_sf"/>
</dbReference>
<comment type="caution">
    <text evidence="11">The sequence shown here is derived from an EMBL/GenBank/DDBJ whole genome shotgun (WGS) entry which is preliminary data.</text>
</comment>
<evidence type="ECO:0000256" key="8">
    <source>
        <dbReference type="ARBA" id="ARBA00023014"/>
    </source>
</evidence>
<sequence length="288" mass="30535">MLMHSNQATVRIKMLTEMGIGPVWLPRYAEASDEVGGVSVLVDAGPVHIEKSSFAAVVEPSIDAGGETKVNGAAWLDELPTPDASALPLSVVQSVSEMGWDDLEQAVTSCRACGLCAGRQKTVFGVGARTAAWLFVGEGPGSEENIEGVPFVGAAGQLLDNMLLSLGVRRGDRTYIANVVKCRPNDQNGNDRPPVADEIASCLPYLQRQIALIQPQVIVALGKTAAIALTGSDPDTPVTQLRNKVHIVAGIPMVATYHPAYLLRKPMEKSKAWQDLCLAQQALDGKAA</sequence>
<keyword evidence="8" id="KW-0411">Iron-sulfur</keyword>
<evidence type="ECO:0000256" key="6">
    <source>
        <dbReference type="ARBA" id="ARBA00022801"/>
    </source>
</evidence>
<keyword evidence="4" id="KW-0479">Metal-binding</keyword>
<dbReference type="NCBIfam" id="TIGR00758">
    <property type="entry name" value="UDG_fam4"/>
    <property type="match status" value="1"/>
</dbReference>
<keyword evidence="12" id="KW-1185">Reference proteome</keyword>
<evidence type="ECO:0000256" key="2">
    <source>
        <dbReference type="ARBA" id="ARBA00019403"/>
    </source>
</evidence>
<keyword evidence="9" id="KW-0234">DNA repair</keyword>
<keyword evidence="3" id="KW-0004">4Fe-4S</keyword>
<dbReference type="GO" id="GO:0046872">
    <property type="term" value="F:metal ion binding"/>
    <property type="evidence" value="ECO:0007669"/>
    <property type="project" value="UniProtKB-KW"/>
</dbReference>
<accession>A0A923HKX7</accession>
<feature type="domain" description="Uracil-DNA glycosylase-like" evidence="10">
    <location>
        <begin position="124"/>
        <end position="277"/>
    </location>
</feature>
<dbReference type="Pfam" id="PF03167">
    <property type="entry name" value="UDG"/>
    <property type="match status" value="1"/>
</dbReference>
<dbReference type="PANTHER" id="PTHR33693:SF9">
    <property type="entry name" value="TYPE-4 URACIL-DNA GLYCOSYLASE"/>
    <property type="match status" value="1"/>
</dbReference>
<keyword evidence="5" id="KW-0227">DNA damage</keyword>
<dbReference type="GO" id="GO:0006281">
    <property type="term" value="P:DNA repair"/>
    <property type="evidence" value="ECO:0007669"/>
    <property type="project" value="UniProtKB-KW"/>
</dbReference>
<dbReference type="EMBL" id="JACOFV010000001">
    <property type="protein sequence ID" value="MBC3860618.1"/>
    <property type="molecule type" value="Genomic_DNA"/>
</dbReference>
<dbReference type="Gene3D" id="3.40.470.10">
    <property type="entry name" value="Uracil-DNA glycosylase-like domain"/>
    <property type="match status" value="1"/>
</dbReference>
<proteinExistence type="inferred from homology"/>
<dbReference type="SMART" id="SM00986">
    <property type="entry name" value="UDG"/>
    <property type="match status" value="1"/>
</dbReference>
<evidence type="ECO:0000256" key="1">
    <source>
        <dbReference type="ARBA" id="ARBA00006521"/>
    </source>
</evidence>
<evidence type="ECO:0000259" key="10">
    <source>
        <dbReference type="SMART" id="SM00986"/>
    </source>
</evidence>
<reference evidence="11" key="1">
    <citation type="submission" date="2020-08" db="EMBL/GenBank/DDBJ databases">
        <title>Novel species isolated from subtropical streams in China.</title>
        <authorList>
            <person name="Lu H."/>
        </authorList>
    </citation>
    <scope>NUCLEOTIDE SEQUENCE</scope>
    <source>
        <strain evidence="11">KACC 12607</strain>
    </source>
</reference>
<protein>
    <recommendedName>
        <fullName evidence="2">Type-4 uracil-DNA glycosylase</fullName>
    </recommendedName>
</protein>
<evidence type="ECO:0000256" key="4">
    <source>
        <dbReference type="ARBA" id="ARBA00022723"/>
    </source>
</evidence>
<dbReference type="InterPro" id="IPR005122">
    <property type="entry name" value="Uracil-DNA_glycosylase-like"/>
</dbReference>
<keyword evidence="7" id="KW-0408">Iron</keyword>
<dbReference type="InterPro" id="IPR051536">
    <property type="entry name" value="UDG_Type-4/5"/>
</dbReference>
<keyword evidence="6" id="KW-0378">Hydrolase</keyword>
<gene>
    <name evidence="11" type="ORF">H8K32_00770</name>
</gene>
<evidence type="ECO:0000256" key="5">
    <source>
        <dbReference type="ARBA" id="ARBA00022763"/>
    </source>
</evidence>
<evidence type="ECO:0000313" key="11">
    <source>
        <dbReference type="EMBL" id="MBC3860618.1"/>
    </source>
</evidence>
<dbReference type="SMART" id="SM00987">
    <property type="entry name" value="UreE_C"/>
    <property type="match status" value="1"/>
</dbReference>
<comment type="similarity">
    <text evidence="1">Belongs to the uracil-DNA glycosylase (UDG) superfamily. Type 4 (UDGa) family.</text>
</comment>
<dbReference type="CDD" id="cd10030">
    <property type="entry name" value="UDG-F4_TTUDGA_SPO1dp_like"/>
    <property type="match status" value="1"/>
</dbReference>
<evidence type="ECO:0000256" key="7">
    <source>
        <dbReference type="ARBA" id="ARBA00023004"/>
    </source>
</evidence>
<dbReference type="GO" id="GO:0051539">
    <property type="term" value="F:4 iron, 4 sulfur cluster binding"/>
    <property type="evidence" value="ECO:0007669"/>
    <property type="project" value="UniProtKB-KW"/>
</dbReference>
<evidence type="ECO:0000256" key="9">
    <source>
        <dbReference type="ARBA" id="ARBA00023204"/>
    </source>
</evidence>
<dbReference type="SUPFAM" id="SSF52141">
    <property type="entry name" value="Uracil-DNA glycosylase-like"/>
    <property type="match status" value="1"/>
</dbReference>
<dbReference type="PANTHER" id="PTHR33693">
    <property type="entry name" value="TYPE-5 URACIL-DNA GLYCOSYLASE"/>
    <property type="match status" value="1"/>
</dbReference>
<dbReference type="GO" id="GO:0097506">
    <property type="term" value="F:deaminated base DNA N-glycosylase activity"/>
    <property type="evidence" value="ECO:0007669"/>
    <property type="project" value="UniProtKB-ARBA"/>
</dbReference>
<dbReference type="InterPro" id="IPR005273">
    <property type="entry name" value="Ura-DNA_glyco_family4"/>
</dbReference>
<dbReference type="Proteomes" id="UP000634011">
    <property type="component" value="Unassembled WGS sequence"/>
</dbReference>
<evidence type="ECO:0000313" key="12">
    <source>
        <dbReference type="Proteomes" id="UP000634011"/>
    </source>
</evidence>
<dbReference type="AlphaFoldDB" id="A0A923HKX7"/>
<name>A0A923HKX7_9BURK</name>